<keyword evidence="2" id="KW-1185">Reference proteome</keyword>
<dbReference type="RefSeq" id="WP_146292462.1">
    <property type="nucleotide sequence ID" value="NZ_SELH01000018.1"/>
</dbReference>
<accession>A0A563DDZ9</accession>
<organism evidence="1 2">
    <name type="scientific">Apibacter muscae</name>
    <dbReference type="NCBI Taxonomy" id="2509004"/>
    <lineage>
        <taxon>Bacteria</taxon>
        <taxon>Pseudomonadati</taxon>
        <taxon>Bacteroidota</taxon>
        <taxon>Flavobacteriia</taxon>
        <taxon>Flavobacteriales</taxon>
        <taxon>Weeksellaceae</taxon>
        <taxon>Apibacter</taxon>
    </lineage>
</organism>
<dbReference type="OrthoDB" id="638270at2"/>
<dbReference type="Proteomes" id="UP000319499">
    <property type="component" value="Unassembled WGS sequence"/>
</dbReference>
<evidence type="ECO:0000313" key="2">
    <source>
        <dbReference type="Proteomes" id="UP000319499"/>
    </source>
</evidence>
<proteinExistence type="predicted"/>
<comment type="caution">
    <text evidence="1">The sequence shown here is derived from an EMBL/GenBank/DDBJ whole genome shotgun (WGS) entry which is preliminary data.</text>
</comment>
<sequence>MKPLIIESHAMYDLIVHPNFENIAGNYSGSYSGTLNEFTVYNDVSLSNGTPIIDIFSKNNNLQRKDASCKTNWKQIAKGSTRKIKIDELYGATEDCQEEFYQGCLADFSKYSPKFQEMILNFFKESLGTDLASNSYFGDISRPDDEEEEWSWNKFDGIFAKYAKYIEKGGDLKPTVLDAVPEGDISGPQAYAIFKEAYENQSYILQGKPGFSKAFYVDWDLANGLKNYYQQIGANGGIIGYLMNGIPTLMFEDIPVFVEPIWKPVLTRLNKGKKAHALILTLRGNFLFGTNKNYGGGKDKKQALRVWWSEDDEVWRYKMHLTAGTDIATPQHSVLALTEIKN</sequence>
<name>A0A563DDZ9_9FLAO</name>
<reference evidence="1 2" key="1">
    <citation type="submission" date="2019-02" db="EMBL/GenBank/DDBJ databases">
        <title>Apibacter muscae sp. nov.: a novel member of the house fly microbiota.</title>
        <authorList>
            <person name="Park R."/>
        </authorList>
    </citation>
    <scope>NUCLEOTIDE SEQUENCE [LARGE SCALE GENOMIC DNA]</scope>
    <source>
        <strain evidence="1 2">AL1</strain>
    </source>
</reference>
<evidence type="ECO:0000313" key="1">
    <source>
        <dbReference type="EMBL" id="TWP28426.1"/>
    </source>
</evidence>
<protein>
    <submittedName>
        <fullName evidence="1">Uncharacterized protein</fullName>
    </submittedName>
</protein>
<dbReference type="AlphaFoldDB" id="A0A563DDZ9"/>
<dbReference type="EMBL" id="SELH01000018">
    <property type="protein sequence ID" value="TWP28426.1"/>
    <property type="molecule type" value="Genomic_DNA"/>
</dbReference>
<gene>
    <name evidence="1" type="ORF">ETU09_05745</name>
</gene>